<reference evidence="1" key="1">
    <citation type="journal article" date="2020" name="Stud. Mycol.">
        <title>101 Dothideomycetes genomes: a test case for predicting lifestyles and emergence of pathogens.</title>
        <authorList>
            <person name="Haridas S."/>
            <person name="Albert R."/>
            <person name="Binder M."/>
            <person name="Bloem J."/>
            <person name="Labutti K."/>
            <person name="Salamov A."/>
            <person name="Andreopoulos B."/>
            <person name="Baker S."/>
            <person name="Barry K."/>
            <person name="Bills G."/>
            <person name="Bluhm B."/>
            <person name="Cannon C."/>
            <person name="Castanera R."/>
            <person name="Culley D."/>
            <person name="Daum C."/>
            <person name="Ezra D."/>
            <person name="Gonzalez J."/>
            <person name="Henrissat B."/>
            <person name="Kuo A."/>
            <person name="Liang C."/>
            <person name="Lipzen A."/>
            <person name="Lutzoni F."/>
            <person name="Magnuson J."/>
            <person name="Mondo S."/>
            <person name="Nolan M."/>
            <person name="Ohm R."/>
            <person name="Pangilinan J."/>
            <person name="Park H.-J."/>
            <person name="Ramirez L."/>
            <person name="Alfaro M."/>
            <person name="Sun H."/>
            <person name="Tritt A."/>
            <person name="Yoshinaga Y."/>
            <person name="Zwiers L.-H."/>
            <person name="Turgeon B."/>
            <person name="Goodwin S."/>
            <person name="Spatafora J."/>
            <person name="Crous P."/>
            <person name="Grigoriev I."/>
        </authorList>
    </citation>
    <scope>NUCLEOTIDE SEQUENCE</scope>
    <source>
        <strain evidence="1">CBS 122367</strain>
    </source>
</reference>
<name>A0A6G1IR82_9PLEO</name>
<sequence>MTFRIHASRVDRLFARGQGSVLTTNVVRIATSAWTLFAPSAPTPPRPKSSNPWKWADILMVNAKMYALADKYQITGLKEVSKFMFEGDYKDLWEFPQFREAAEYYIFLVLPIVMWG</sequence>
<protein>
    <submittedName>
        <fullName evidence="1">Uncharacterized protein</fullName>
    </submittedName>
</protein>
<proteinExistence type="predicted"/>
<organism evidence="1 2">
    <name type="scientific">Lentithecium fluviatile CBS 122367</name>
    <dbReference type="NCBI Taxonomy" id="1168545"/>
    <lineage>
        <taxon>Eukaryota</taxon>
        <taxon>Fungi</taxon>
        <taxon>Dikarya</taxon>
        <taxon>Ascomycota</taxon>
        <taxon>Pezizomycotina</taxon>
        <taxon>Dothideomycetes</taxon>
        <taxon>Pleosporomycetidae</taxon>
        <taxon>Pleosporales</taxon>
        <taxon>Massarineae</taxon>
        <taxon>Lentitheciaceae</taxon>
        <taxon>Lentithecium</taxon>
    </lineage>
</organism>
<evidence type="ECO:0000313" key="1">
    <source>
        <dbReference type="EMBL" id="KAF2680490.1"/>
    </source>
</evidence>
<dbReference type="EMBL" id="MU005596">
    <property type="protein sequence ID" value="KAF2680490.1"/>
    <property type="molecule type" value="Genomic_DNA"/>
</dbReference>
<gene>
    <name evidence="1" type="ORF">K458DRAFT_392829</name>
</gene>
<keyword evidence="2" id="KW-1185">Reference proteome</keyword>
<dbReference type="Proteomes" id="UP000799291">
    <property type="component" value="Unassembled WGS sequence"/>
</dbReference>
<dbReference type="AlphaFoldDB" id="A0A6G1IR82"/>
<dbReference type="OrthoDB" id="6359816at2759"/>
<evidence type="ECO:0000313" key="2">
    <source>
        <dbReference type="Proteomes" id="UP000799291"/>
    </source>
</evidence>
<accession>A0A6G1IR82</accession>